<dbReference type="GO" id="GO:0045504">
    <property type="term" value="F:dynein heavy chain binding"/>
    <property type="evidence" value="ECO:0007669"/>
    <property type="project" value="TreeGrafter"/>
</dbReference>
<proteinExistence type="predicted"/>
<evidence type="ECO:0000313" key="8">
    <source>
        <dbReference type="EMBL" id="CEP20165.1"/>
    </source>
</evidence>
<dbReference type="GO" id="GO:0010970">
    <property type="term" value="P:transport along microtubule"/>
    <property type="evidence" value="ECO:0007669"/>
    <property type="project" value="TreeGrafter"/>
</dbReference>
<keyword evidence="9" id="KW-1185">Reference proteome</keyword>
<dbReference type="InterPro" id="IPR036322">
    <property type="entry name" value="WD40_repeat_dom_sf"/>
</dbReference>
<feature type="compositionally biased region" description="Polar residues" evidence="7">
    <location>
        <begin position="135"/>
        <end position="149"/>
    </location>
</feature>
<dbReference type="PANTHER" id="PTHR12442:SF22">
    <property type="entry name" value="CYTOPLASMIC DYNEIN 1 INTERMEDIATE CHAIN-RELATED"/>
    <property type="match status" value="1"/>
</dbReference>
<evidence type="ECO:0000256" key="4">
    <source>
        <dbReference type="ARBA" id="ARBA00022737"/>
    </source>
</evidence>
<dbReference type="PANTHER" id="PTHR12442">
    <property type="entry name" value="DYNEIN INTERMEDIATE CHAIN"/>
    <property type="match status" value="1"/>
</dbReference>
<name>A0A0B7NWY3_9FUNG</name>
<feature type="coiled-coil region" evidence="6">
    <location>
        <begin position="233"/>
        <end position="271"/>
    </location>
</feature>
<dbReference type="GO" id="GO:0005737">
    <property type="term" value="C:cytoplasm"/>
    <property type="evidence" value="ECO:0007669"/>
    <property type="project" value="UniProtKB-SubCell"/>
</dbReference>
<comment type="subcellular location">
    <subcellularLocation>
        <location evidence="1">Cytoplasm</location>
    </subcellularLocation>
</comment>
<dbReference type="SMART" id="SM00320">
    <property type="entry name" value="WD40"/>
    <property type="match status" value="5"/>
</dbReference>
<feature type="repeat" description="WD" evidence="5">
    <location>
        <begin position="529"/>
        <end position="576"/>
    </location>
</feature>
<reference evidence="8 9" key="1">
    <citation type="submission" date="2014-09" db="EMBL/GenBank/DDBJ databases">
        <authorList>
            <person name="Ellenberger Sabrina"/>
        </authorList>
    </citation>
    <scope>NUCLEOTIDE SEQUENCE [LARGE SCALE GENOMIC DNA]</scope>
    <source>
        <strain evidence="8 9">CBS 412.66</strain>
    </source>
</reference>
<evidence type="ECO:0000256" key="3">
    <source>
        <dbReference type="ARBA" id="ARBA00022574"/>
    </source>
</evidence>
<keyword evidence="3 5" id="KW-0853">WD repeat</keyword>
<keyword evidence="6" id="KW-0175">Coiled coil</keyword>
<organism evidence="8 9">
    <name type="scientific">Parasitella parasitica</name>
    <dbReference type="NCBI Taxonomy" id="35722"/>
    <lineage>
        <taxon>Eukaryota</taxon>
        <taxon>Fungi</taxon>
        <taxon>Fungi incertae sedis</taxon>
        <taxon>Mucoromycota</taxon>
        <taxon>Mucoromycotina</taxon>
        <taxon>Mucoromycetes</taxon>
        <taxon>Mucorales</taxon>
        <taxon>Mucorineae</taxon>
        <taxon>Mucoraceae</taxon>
        <taxon>Parasitella</taxon>
    </lineage>
</organism>
<gene>
    <name evidence="8" type="primary">PARPA_14486.1 scaffold 50540</name>
</gene>
<feature type="region of interest" description="Disordered" evidence="7">
    <location>
        <begin position="116"/>
        <end position="149"/>
    </location>
</feature>
<accession>A0A0B7NWY3</accession>
<dbReference type="PROSITE" id="PS50082">
    <property type="entry name" value="WD_REPEATS_2"/>
    <property type="match status" value="1"/>
</dbReference>
<evidence type="ECO:0000256" key="5">
    <source>
        <dbReference type="PROSITE-ProRule" id="PRU00221"/>
    </source>
</evidence>
<dbReference type="FunFam" id="2.130.10.10:FF:000414">
    <property type="entry name" value="Cytoplasmic dynein intermediate chain"/>
    <property type="match status" value="1"/>
</dbReference>
<evidence type="ECO:0000256" key="2">
    <source>
        <dbReference type="ARBA" id="ARBA00022490"/>
    </source>
</evidence>
<protein>
    <submittedName>
        <fullName evidence="8">Uncharacterized protein</fullName>
    </submittedName>
</protein>
<dbReference type="InterPro" id="IPR050687">
    <property type="entry name" value="Dynein_IC"/>
</dbReference>
<dbReference type="EMBL" id="LN734231">
    <property type="protein sequence ID" value="CEP20165.1"/>
    <property type="molecule type" value="Genomic_DNA"/>
</dbReference>
<dbReference type="OrthoDB" id="366230at2759"/>
<feature type="compositionally biased region" description="Low complexity" evidence="7">
    <location>
        <begin position="84"/>
        <end position="98"/>
    </location>
</feature>
<dbReference type="AlphaFoldDB" id="A0A0B7NWY3"/>
<evidence type="ECO:0000256" key="1">
    <source>
        <dbReference type="ARBA" id="ARBA00004496"/>
    </source>
</evidence>
<dbReference type="FunFam" id="2.130.10.10:FF:001070">
    <property type="entry name" value="Dynein intermediate chain, cytosolic"/>
    <property type="match status" value="1"/>
</dbReference>
<sequence length="698" mass="78103">MPIKSDVLGVNLTKKHQFCVDDFTATEPNLVQCILSRKRTLLKCAYVVVNPKRHKGKKEELEKKRQKLAELRRARQERQVLLESQSAQSSSTTTTSTTGRDRKAIDDLVALVLGERPSTPSAAAGSDRSDAGSDFSNSRPASANYSVPGTPISQAEARLSMLSMSSQPNASSTANTATPHYVAELTESQAFIADIPPLEQVVYSKEIQTTDGTMEAPEISEEDIRRQITEEFEAREKLKIAQLEEEIRKAEQEKQEEIRELTEEETKVIQKSQEFAEFVDISSKLVERALNEKYDFMKDYTLGIDVENDENSGKHVKFVCEFWDEKWCKNRSVTDVNWSLKYPELVVSSYNKNPLAPNEPDGVALVWNEHLLDRPEFVFHSQSDVLSVMFSKFHPNYIIGGTYSGQIVLWDTRAKSLPVLKTPLSAGGHTHPVYSIEMVGTQNAHNLISASTDGFVCSWQLDMLAQPQDYLELLHPAHNKTDEVSVTCMGFPDNETTAFWAGTEEGNVYQANRYDRAGSKAGINQYDTYRGHHGMVTGLHFHPLHGPVDFSDLYLTSSVDWTVKLWRAKSISKTSTQASAISPLYSFEHADDYVYDVRWSPTHPALFGTVDGTGQFDLWNLNADTEEPFVSTQVGSGRALNKLAWDKEGKKTAVGSSDGRVYVYDIGEVATPKPEDWSLLQKNISEMISNQENPTGGK</sequence>
<dbReference type="GO" id="GO:0005868">
    <property type="term" value="C:cytoplasmic dynein complex"/>
    <property type="evidence" value="ECO:0007669"/>
    <property type="project" value="TreeGrafter"/>
</dbReference>
<keyword evidence="4" id="KW-0677">Repeat</keyword>
<dbReference type="GO" id="GO:0045503">
    <property type="term" value="F:dynein light chain binding"/>
    <property type="evidence" value="ECO:0007669"/>
    <property type="project" value="TreeGrafter"/>
</dbReference>
<feature type="region of interest" description="Disordered" evidence="7">
    <location>
        <begin position="79"/>
        <end position="101"/>
    </location>
</feature>
<evidence type="ECO:0000313" key="9">
    <source>
        <dbReference type="Proteomes" id="UP000054107"/>
    </source>
</evidence>
<keyword evidence="2" id="KW-0963">Cytoplasm</keyword>
<dbReference type="Gene3D" id="2.130.10.10">
    <property type="entry name" value="YVTN repeat-like/Quinoprotein amine dehydrogenase"/>
    <property type="match status" value="2"/>
</dbReference>
<dbReference type="SUPFAM" id="SSF50978">
    <property type="entry name" value="WD40 repeat-like"/>
    <property type="match status" value="1"/>
</dbReference>
<dbReference type="STRING" id="35722.A0A0B7NWY3"/>
<evidence type="ECO:0000256" key="6">
    <source>
        <dbReference type="SAM" id="Coils"/>
    </source>
</evidence>
<dbReference type="Proteomes" id="UP000054107">
    <property type="component" value="Unassembled WGS sequence"/>
</dbReference>
<dbReference type="InterPro" id="IPR015943">
    <property type="entry name" value="WD40/YVTN_repeat-like_dom_sf"/>
</dbReference>
<dbReference type="InterPro" id="IPR001680">
    <property type="entry name" value="WD40_rpt"/>
</dbReference>
<evidence type="ECO:0000256" key="7">
    <source>
        <dbReference type="SAM" id="MobiDB-lite"/>
    </source>
</evidence>